<comment type="caution">
    <text evidence="2">The sequence shown here is derived from an EMBL/GenBank/DDBJ whole genome shotgun (WGS) entry which is preliminary data.</text>
</comment>
<evidence type="ECO:0000256" key="1">
    <source>
        <dbReference type="SAM" id="SignalP"/>
    </source>
</evidence>
<keyword evidence="1" id="KW-0732">Signal</keyword>
<keyword evidence="3" id="KW-1185">Reference proteome</keyword>
<dbReference type="InterPro" id="IPR029046">
    <property type="entry name" value="LolA/LolB/LppX"/>
</dbReference>
<feature type="chain" id="PRO_5046814488" description="Lipoprotein LprG" evidence="1">
    <location>
        <begin position="21"/>
        <end position="262"/>
    </location>
</feature>
<dbReference type="PROSITE" id="PS51257">
    <property type="entry name" value="PROKAR_LIPOPROTEIN"/>
    <property type="match status" value="1"/>
</dbReference>
<dbReference type="Gene3D" id="2.50.20.20">
    <property type="match status" value="1"/>
</dbReference>
<accession>A0ABQ3YIT3</accession>
<reference evidence="2 3" key="1">
    <citation type="submission" date="2021-01" db="EMBL/GenBank/DDBJ databases">
        <title>Whole genome shotgun sequence of Actinoplanes deccanensis NBRC 13994.</title>
        <authorList>
            <person name="Komaki H."/>
            <person name="Tamura T."/>
        </authorList>
    </citation>
    <scope>NUCLEOTIDE SEQUENCE [LARGE SCALE GENOMIC DNA]</scope>
    <source>
        <strain evidence="2 3">NBRC 13994</strain>
    </source>
</reference>
<evidence type="ECO:0008006" key="4">
    <source>
        <dbReference type="Google" id="ProtNLM"/>
    </source>
</evidence>
<dbReference type="Proteomes" id="UP000609879">
    <property type="component" value="Unassembled WGS sequence"/>
</dbReference>
<dbReference type="RefSeq" id="WP_203776675.1">
    <property type="nucleotide sequence ID" value="NZ_BAAABO010000001.1"/>
</dbReference>
<feature type="signal peptide" evidence="1">
    <location>
        <begin position="1"/>
        <end position="20"/>
    </location>
</feature>
<evidence type="ECO:0000313" key="3">
    <source>
        <dbReference type="Proteomes" id="UP000609879"/>
    </source>
</evidence>
<organism evidence="2 3">
    <name type="scientific">Paractinoplanes deccanensis</name>
    <dbReference type="NCBI Taxonomy" id="113561"/>
    <lineage>
        <taxon>Bacteria</taxon>
        <taxon>Bacillati</taxon>
        <taxon>Actinomycetota</taxon>
        <taxon>Actinomycetes</taxon>
        <taxon>Micromonosporales</taxon>
        <taxon>Micromonosporaceae</taxon>
        <taxon>Paractinoplanes</taxon>
    </lineage>
</organism>
<dbReference type="SUPFAM" id="SSF89392">
    <property type="entry name" value="Prokaryotic lipoproteins and lipoprotein localization factors"/>
    <property type="match status" value="1"/>
</dbReference>
<gene>
    <name evidence="2" type="ORF">Ade02nite_85430</name>
</gene>
<proteinExistence type="predicted"/>
<dbReference type="EMBL" id="BOMI01000181">
    <property type="protein sequence ID" value="GID79902.1"/>
    <property type="molecule type" value="Genomic_DNA"/>
</dbReference>
<name>A0ABQ3YIT3_9ACTN</name>
<evidence type="ECO:0000313" key="2">
    <source>
        <dbReference type="EMBL" id="GID79902.1"/>
    </source>
</evidence>
<protein>
    <recommendedName>
        <fullName evidence="4">Lipoprotein LprG</fullName>
    </recommendedName>
</protein>
<sequence>MRTPRLAGLGLAATATAALALAGCANGDATPAASAPAPATGSSAPASASAADPNAVAALTKATEQLGTTSFKVTATSGQGFKLTGAIDPAKGVGTADLSATGTNADLNIKTLLIEQDLYLQVPGFTKAGTWTHVDVARLPEGANVGLRPGQIDPVNTSNLLGSATDVRATGTNTYAGSLDVTKAAGLAGVSQVTVDGTQAQKVPFTAQLDDQGRLSTLTIEIANAQPLEVRYSDYGTPVTAARPAASEITEAPDSLYQSLGS</sequence>